<dbReference type="InterPro" id="IPR042197">
    <property type="entry name" value="Apaf_helical"/>
</dbReference>
<evidence type="ECO:0000259" key="8">
    <source>
        <dbReference type="Pfam" id="PF25019"/>
    </source>
</evidence>
<dbReference type="InterPro" id="IPR027417">
    <property type="entry name" value="P-loop_NTPase"/>
</dbReference>
<feature type="domain" description="R13L1/DRL21-like LRR repeat region" evidence="8">
    <location>
        <begin position="578"/>
        <end position="700"/>
    </location>
</feature>
<dbReference type="InterPro" id="IPR032675">
    <property type="entry name" value="LRR_dom_sf"/>
</dbReference>
<dbReference type="InterPro" id="IPR058922">
    <property type="entry name" value="WHD_DRP"/>
</dbReference>
<reference evidence="10" key="1">
    <citation type="submission" date="2013-09" db="EMBL/GenBank/DDBJ databases">
        <title>Corchorus olitorius genome sequencing.</title>
        <authorList>
            <person name="Alam M."/>
            <person name="Haque M.S."/>
            <person name="Islam M.S."/>
            <person name="Emdad E.M."/>
            <person name="Islam M.M."/>
            <person name="Ahmed B."/>
            <person name="Halim A."/>
            <person name="Hossen Q.M.M."/>
            <person name="Hossain M.Z."/>
            <person name="Ahmed R."/>
            <person name="Khan M.M."/>
            <person name="Islam R."/>
            <person name="Rashid M.M."/>
            <person name="Khan S.A."/>
            <person name="Rahman M.S."/>
            <person name="Alam M."/>
            <person name="Yahiya A.S."/>
            <person name="Khan M.S."/>
            <person name="Azam M.S."/>
            <person name="Haque T."/>
            <person name="Lashkar M.Z.H."/>
            <person name="Akhand A.I."/>
            <person name="Morshed G."/>
            <person name="Roy S."/>
            <person name="Uddin K.S."/>
            <person name="Rabeya T."/>
            <person name="Hossain A.S."/>
            <person name="Chowdhury A."/>
            <person name="Snigdha A.R."/>
            <person name="Mortoza M.S."/>
            <person name="Matin S.A."/>
            <person name="Hoque S.M.E."/>
            <person name="Islam M.K."/>
            <person name="Roy D.K."/>
            <person name="Haider R."/>
            <person name="Moosa M.M."/>
            <person name="Elias S.M."/>
            <person name="Hasan A.M."/>
            <person name="Jahan S."/>
            <person name="Shafiuddin M."/>
            <person name="Mahmood N."/>
            <person name="Shommy N.S."/>
        </authorList>
    </citation>
    <scope>NUCLEOTIDE SEQUENCE [LARGE SCALE GENOMIC DNA]</scope>
    <source>
        <strain evidence="10">cv. O-4</strain>
    </source>
</reference>
<evidence type="ECO:0000256" key="2">
    <source>
        <dbReference type="ARBA" id="ARBA00022737"/>
    </source>
</evidence>
<dbReference type="GO" id="GO:0098542">
    <property type="term" value="P:defense response to other organism"/>
    <property type="evidence" value="ECO:0007669"/>
    <property type="project" value="TreeGrafter"/>
</dbReference>
<keyword evidence="10" id="KW-1185">Reference proteome</keyword>
<evidence type="ECO:0000259" key="7">
    <source>
        <dbReference type="Pfam" id="PF23559"/>
    </source>
</evidence>
<evidence type="ECO:0000313" key="10">
    <source>
        <dbReference type="Proteomes" id="UP000187203"/>
    </source>
</evidence>
<feature type="domain" description="Disease resistance N-terminal" evidence="6">
    <location>
        <begin position="6"/>
        <end position="97"/>
    </location>
</feature>
<evidence type="ECO:0000313" key="9">
    <source>
        <dbReference type="EMBL" id="OMO50197.1"/>
    </source>
</evidence>
<evidence type="ECO:0000256" key="4">
    <source>
        <dbReference type="ARBA" id="ARBA00022821"/>
    </source>
</evidence>
<feature type="domain" description="Disease resistance protein winged helix" evidence="7">
    <location>
        <begin position="328"/>
        <end position="393"/>
    </location>
</feature>
<evidence type="ECO:0000259" key="5">
    <source>
        <dbReference type="Pfam" id="PF00931"/>
    </source>
</evidence>
<keyword evidence="3" id="KW-0547">Nucleotide-binding</keyword>
<keyword evidence="1" id="KW-0433">Leucine-rich repeat</keyword>
<gene>
    <name evidence="9" type="ORF">COLO4_38191</name>
</gene>
<dbReference type="Pfam" id="PF25019">
    <property type="entry name" value="LRR_R13L1-DRL21"/>
    <property type="match status" value="1"/>
</dbReference>
<dbReference type="OrthoDB" id="1002108at2759"/>
<dbReference type="InterPro" id="IPR025875">
    <property type="entry name" value="Leu-rich_rpt_4"/>
</dbReference>
<dbReference type="STRING" id="93759.A0A1R3FWG6"/>
<dbReference type="Gene3D" id="3.80.10.10">
    <property type="entry name" value="Ribonuclease Inhibitor"/>
    <property type="match status" value="1"/>
</dbReference>
<organism evidence="9 10">
    <name type="scientific">Corchorus olitorius</name>
    <dbReference type="NCBI Taxonomy" id="93759"/>
    <lineage>
        <taxon>Eukaryota</taxon>
        <taxon>Viridiplantae</taxon>
        <taxon>Streptophyta</taxon>
        <taxon>Embryophyta</taxon>
        <taxon>Tracheophyta</taxon>
        <taxon>Spermatophyta</taxon>
        <taxon>Magnoliopsida</taxon>
        <taxon>eudicotyledons</taxon>
        <taxon>Gunneridae</taxon>
        <taxon>Pentapetalae</taxon>
        <taxon>rosids</taxon>
        <taxon>malvids</taxon>
        <taxon>Malvales</taxon>
        <taxon>Malvaceae</taxon>
        <taxon>Grewioideae</taxon>
        <taxon>Apeibeae</taxon>
        <taxon>Corchorus</taxon>
    </lineage>
</organism>
<dbReference type="InterPro" id="IPR001611">
    <property type="entry name" value="Leu-rich_rpt"/>
</dbReference>
<dbReference type="Pfam" id="PF23559">
    <property type="entry name" value="WHD_DRP"/>
    <property type="match status" value="1"/>
</dbReference>
<dbReference type="AlphaFoldDB" id="A0A1R3FWG6"/>
<evidence type="ECO:0000256" key="3">
    <source>
        <dbReference type="ARBA" id="ARBA00022741"/>
    </source>
</evidence>
<dbReference type="Gene3D" id="1.20.5.4130">
    <property type="match status" value="1"/>
</dbReference>
<accession>A0A1R3FWG6</accession>
<evidence type="ECO:0000256" key="1">
    <source>
        <dbReference type="ARBA" id="ARBA00022614"/>
    </source>
</evidence>
<sequence>MVDALVSVVLEALSSLAAKEPSFLNGHRKSGELLERLISNLQSVRAVILDAEERQMMDRSVKVWLRRLEEVFYDADDLVDEISFDSLKKELEATAASKTSRSWASSIFGSSSEQRFGKEIRSKMEKILAQLDQLSYEKGRFNLTVKETMRHAEGTLDHFQLRLREVLAGRRFLLVLDDVWSEYYKDWDILKAPLLSGAKGSKIILTTRSENVARALPCSINYYLHPLADQVCWEMFKKIAFFQRSESEIEMLQDIGKRIVVQKCQGLPLAVKAFAGVLCFKRSREEWLQLLNNTSWEEVGAGVILQALRLSYNHLPALLKRCFAYCSIFPKDYVLDSEKLILLWMAQGFLQHSHGSTMEEVGVEYLNSLLKRSLFEQSGDSYVKLHVLMNDLAQSVSEGLCSIVELDNGMGSAITKRTRHLLVRGKFDALEKFGVIDQANSLRTLFLIDTSSDQLRPLSLQVLLVRQQQLRALSLSHCQIAELPTLIGNLKHLRYLDLSHNTFKRMPESLCTLYFLQTLILTNCSSLVLLPKVIVNLVNLRHLHLMATGLLQMPEEMGKLRSLQTLIKFVVGRGGSQIKELGALVELRRLSLSELQNVSSASDASKASLSAKRYLTELQLEWGRDSNDPTKQREVLENLEPCKELKILTIRFYGGIEFPTWLGDTSFSNVMFLHLSDCDNCSSLPPLAQLPSLEHLIIERISGVTSIGHEFHGEDQPFLHLKRLEFKGMSRWEQWISPELEEGSEFPCLQQLYIQNCPNLEGGLPKILPSLVVLEITDCQQLQAQLPSVPDSCELKLYDN</sequence>
<feature type="domain" description="NB-ARC" evidence="5">
    <location>
        <begin position="155"/>
        <end position="244"/>
    </location>
</feature>
<dbReference type="Proteomes" id="UP000187203">
    <property type="component" value="Unassembled WGS sequence"/>
</dbReference>
<proteinExistence type="predicted"/>
<dbReference type="PRINTS" id="PR00364">
    <property type="entry name" value="DISEASERSIST"/>
</dbReference>
<dbReference type="GO" id="GO:0043531">
    <property type="term" value="F:ADP binding"/>
    <property type="evidence" value="ECO:0007669"/>
    <property type="project" value="InterPro"/>
</dbReference>
<dbReference type="Pfam" id="PF00931">
    <property type="entry name" value="NB-ARC"/>
    <property type="match status" value="1"/>
</dbReference>
<dbReference type="PROSITE" id="PS51450">
    <property type="entry name" value="LRR"/>
    <property type="match status" value="2"/>
</dbReference>
<dbReference type="PANTHER" id="PTHR23155">
    <property type="entry name" value="DISEASE RESISTANCE PROTEIN RP"/>
    <property type="match status" value="1"/>
</dbReference>
<keyword evidence="4" id="KW-0611">Plant defense</keyword>
<evidence type="ECO:0000259" key="6">
    <source>
        <dbReference type="Pfam" id="PF18052"/>
    </source>
</evidence>
<dbReference type="InterPro" id="IPR056789">
    <property type="entry name" value="LRR_R13L1-DRL21"/>
</dbReference>
<keyword evidence="2" id="KW-0677">Repeat</keyword>
<dbReference type="SUPFAM" id="SSF52540">
    <property type="entry name" value="P-loop containing nucleoside triphosphate hydrolases"/>
    <property type="match status" value="1"/>
</dbReference>
<dbReference type="Gene3D" id="1.10.10.10">
    <property type="entry name" value="Winged helix-like DNA-binding domain superfamily/Winged helix DNA-binding domain"/>
    <property type="match status" value="1"/>
</dbReference>
<dbReference type="InterPro" id="IPR002182">
    <property type="entry name" value="NB-ARC"/>
</dbReference>
<dbReference type="EMBL" id="AWUE01024647">
    <property type="protein sequence ID" value="OMO50197.1"/>
    <property type="molecule type" value="Genomic_DNA"/>
</dbReference>
<name>A0A1R3FWG6_9ROSI</name>
<dbReference type="PANTHER" id="PTHR23155:SF1241">
    <property type="entry name" value="DISEASE RESISTANCE RPP13-LIKE PROTEIN 1-RELATED"/>
    <property type="match status" value="1"/>
</dbReference>
<dbReference type="Pfam" id="PF12799">
    <property type="entry name" value="LRR_4"/>
    <property type="match status" value="1"/>
</dbReference>
<protein>
    <submittedName>
        <fullName evidence="9">Disease resistance protein</fullName>
    </submittedName>
</protein>
<dbReference type="InterPro" id="IPR041118">
    <property type="entry name" value="Rx_N"/>
</dbReference>
<comment type="caution">
    <text evidence="9">The sequence shown here is derived from an EMBL/GenBank/DDBJ whole genome shotgun (WGS) entry which is preliminary data.</text>
</comment>
<dbReference type="Pfam" id="PF18052">
    <property type="entry name" value="Rx_N"/>
    <property type="match status" value="1"/>
</dbReference>
<dbReference type="FunFam" id="1.10.10.10:FF:000322">
    <property type="entry name" value="Probable disease resistance protein At1g63360"/>
    <property type="match status" value="1"/>
</dbReference>
<dbReference type="InterPro" id="IPR036388">
    <property type="entry name" value="WH-like_DNA-bd_sf"/>
</dbReference>
<dbReference type="InterPro" id="IPR044974">
    <property type="entry name" value="Disease_R_plants"/>
</dbReference>
<dbReference type="SUPFAM" id="SSF52058">
    <property type="entry name" value="L domain-like"/>
    <property type="match status" value="1"/>
</dbReference>
<dbReference type="Gene3D" id="1.10.8.430">
    <property type="entry name" value="Helical domain of apoptotic protease-activating factors"/>
    <property type="match status" value="1"/>
</dbReference>